<dbReference type="InterPro" id="IPR003594">
    <property type="entry name" value="HATPase_dom"/>
</dbReference>
<feature type="coiled-coil region" evidence="9">
    <location>
        <begin position="455"/>
        <end position="482"/>
    </location>
</feature>
<dbReference type="CDD" id="cd00075">
    <property type="entry name" value="HATPase"/>
    <property type="match status" value="1"/>
</dbReference>
<keyword evidence="6 11" id="KW-0418">Kinase</keyword>
<proteinExistence type="predicted"/>
<accession>A0AAP2GX72</accession>
<keyword evidence="8" id="KW-0902">Two-component regulatory system</keyword>
<dbReference type="PROSITE" id="PS50109">
    <property type="entry name" value="HIS_KIN"/>
    <property type="match status" value="1"/>
</dbReference>
<protein>
    <recommendedName>
        <fullName evidence="2">histidine kinase</fullName>
        <ecNumber evidence="2">2.7.13.3</ecNumber>
    </recommendedName>
</protein>
<keyword evidence="7" id="KW-0067">ATP-binding</keyword>
<gene>
    <name evidence="11" type="ORF">KK062_29005</name>
</gene>
<sequence length="726" mass="83011">MEDLNYESGIPFSIDAGLIDRLGRELVGKAETAVSELIKNAYDADAQQVQVEFINTWQAGGTLVIRDDGDGMTQNELIRGFMRISSPDKIHNPRTRRFNRSKAGKKGIGRFATQRLGRRLTIITQTEGEGFALKLEIDWNRYQIDVELSSVRNNFERIPKQQSHGTTLLIEDLRDYWTTKDIERVYRYVSELIQPDYLSDRSLNLQTAVQSDNSFNVEFRRTQDGVTELVANPKRMLFDKAIAIIEGFVDDNGDGFYGVKSESLGLDDYGISVEASKERIRFNSVRNVHFKAYYFIYNRTEYYSNINKMELRNIQQLSNEYSGLRLYRNGFRVLPYGEPTDDWLTLDVRYAGESAERTNVPFSTKNLFGFVEVIDPQGMSFQETASREGLIDTAAFIELRDFVNKSLVAARLRIGEKIKIIRDQRNIQADEQILPFENPVDQFTELENLLNVQNNASGLQALRQIRAQLENLLEEMGMLRVLAGLGLTIAEFTHEIIQFTPSINGYIYSLSQLQRDPQGIELLEQLDRTFKHFTSYTSYFNTTVSQNVSRELKPILLIDVVNNFVDVISQDSLKQSIQIKTENFGFDLYTVPMHPSEWGSILFNLYTNSKKAIKRAGGEGRILILCGLDEKENRVYLEFLDNGDGIPLQNRDRIFNAFFTTSTPVSFDSANQDKLTGTGLGLKIVKDIIESYGGKIYLSNAEESYVTCFRIELPHATKEQLKDYGY</sequence>
<dbReference type="PRINTS" id="PR00344">
    <property type="entry name" value="BCTRLSENSOR"/>
</dbReference>
<dbReference type="EC" id="2.7.13.3" evidence="2"/>
<evidence type="ECO:0000256" key="8">
    <source>
        <dbReference type="ARBA" id="ARBA00023012"/>
    </source>
</evidence>
<comment type="caution">
    <text evidence="11">The sequence shown here is derived from an EMBL/GenBank/DDBJ whole genome shotgun (WGS) entry which is preliminary data.</text>
</comment>
<evidence type="ECO:0000256" key="2">
    <source>
        <dbReference type="ARBA" id="ARBA00012438"/>
    </source>
</evidence>
<organism evidence="11 12">
    <name type="scientific">Dawidia cretensis</name>
    <dbReference type="NCBI Taxonomy" id="2782350"/>
    <lineage>
        <taxon>Bacteria</taxon>
        <taxon>Pseudomonadati</taxon>
        <taxon>Bacteroidota</taxon>
        <taxon>Cytophagia</taxon>
        <taxon>Cytophagales</taxon>
        <taxon>Chryseotaleaceae</taxon>
        <taxon>Dawidia</taxon>
    </lineage>
</organism>
<comment type="catalytic activity">
    <reaction evidence="1">
        <text>ATP + protein L-histidine = ADP + protein N-phospho-L-histidine.</text>
        <dbReference type="EC" id="2.7.13.3"/>
    </reaction>
</comment>
<dbReference type="PANTHER" id="PTHR43065:SF10">
    <property type="entry name" value="PEROXIDE STRESS-ACTIVATED HISTIDINE KINASE MAK3"/>
    <property type="match status" value="1"/>
</dbReference>
<keyword evidence="4" id="KW-0808">Transferase</keyword>
<dbReference type="RefSeq" id="WP_254087882.1">
    <property type="nucleotide sequence ID" value="NZ_JAHESE010000059.1"/>
</dbReference>
<dbReference type="AlphaFoldDB" id="A0AAP2GX72"/>
<keyword evidence="9" id="KW-0175">Coiled coil</keyword>
<dbReference type="GO" id="GO:0005524">
    <property type="term" value="F:ATP binding"/>
    <property type="evidence" value="ECO:0007669"/>
    <property type="project" value="UniProtKB-KW"/>
</dbReference>
<dbReference type="InterPro" id="IPR004358">
    <property type="entry name" value="Sig_transdc_His_kin-like_C"/>
</dbReference>
<evidence type="ECO:0000256" key="4">
    <source>
        <dbReference type="ARBA" id="ARBA00022679"/>
    </source>
</evidence>
<dbReference type="Pfam" id="PF02518">
    <property type="entry name" value="HATPase_c"/>
    <property type="match status" value="1"/>
</dbReference>
<evidence type="ECO:0000313" key="12">
    <source>
        <dbReference type="Proteomes" id="UP001319080"/>
    </source>
</evidence>
<evidence type="ECO:0000256" key="1">
    <source>
        <dbReference type="ARBA" id="ARBA00000085"/>
    </source>
</evidence>
<feature type="domain" description="Histidine kinase" evidence="10">
    <location>
        <begin position="491"/>
        <end position="717"/>
    </location>
</feature>
<evidence type="ECO:0000313" key="11">
    <source>
        <dbReference type="EMBL" id="MBT1712317.1"/>
    </source>
</evidence>
<evidence type="ECO:0000256" key="9">
    <source>
        <dbReference type="SAM" id="Coils"/>
    </source>
</evidence>
<reference evidence="11 12" key="1">
    <citation type="submission" date="2021-05" db="EMBL/GenBank/DDBJ databases">
        <title>A Polyphasic approach of four new species of the genus Ohtaekwangia: Ohtaekwangia histidinii sp. nov., Ohtaekwangia cretensis sp. nov., Ohtaekwangia indiensis sp. nov., Ohtaekwangia reichenbachii sp. nov. from diverse environment.</title>
        <authorList>
            <person name="Octaviana S."/>
        </authorList>
    </citation>
    <scope>NUCLEOTIDE SEQUENCE [LARGE SCALE GENOMIC DNA]</scope>
    <source>
        <strain evidence="11 12">PWU5</strain>
    </source>
</reference>
<keyword evidence="5" id="KW-0547">Nucleotide-binding</keyword>
<dbReference type="SUPFAM" id="SSF55874">
    <property type="entry name" value="ATPase domain of HSP90 chaperone/DNA topoisomerase II/histidine kinase"/>
    <property type="match status" value="2"/>
</dbReference>
<keyword evidence="3" id="KW-0597">Phosphoprotein</keyword>
<dbReference type="InterPro" id="IPR036890">
    <property type="entry name" value="HATPase_C_sf"/>
</dbReference>
<dbReference type="SMART" id="SM00387">
    <property type="entry name" value="HATPase_c"/>
    <property type="match status" value="1"/>
</dbReference>
<evidence type="ECO:0000256" key="3">
    <source>
        <dbReference type="ARBA" id="ARBA00022553"/>
    </source>
</evidence>
<evidence type="ECO:0000256" key="7">
    <source>
        <dbReference type="ARBA" id="ARBA00022840"/>
    </source>
</evidence>
<dbReference type="Pfam" id="PF13589">
    <property type="entry name" value="HATPase_c_3"/>
    <property type="match status" value="1"/>
</dbReference>
<dbReference type="GO" id="GO:0000160">
    <property type="term" value="P:phosphorelay signal transduction system"/>
    <property type="evidence" value="ECO:0007669"/>
    <property type="project" value="UniProtKB-KW"/>
</dbReference>
<keyword evidence="12" id="KW-1185">Reference proteome</keyword>
<dbReference type="Proteomes" id="UP001319080">
    <property type="component" value="Unassembled WGS sequence"/>
</dbReference>
<name>A0AAP2GX72_9BACT</name>
<evidence type="ECO:0000259" key="10">
    <source>
        <dbReference type="PROSITE" id="PS50109"/>
    </source>
</evidence>
<dbReference type="Gene3D" id="3.30.565.10">
    <property type="entry name" value="Histidine kinase-like ATPase, C-terminal domain"/>
    <property type="match status" value="2"/>
</dbReference>
<dbReference type="EMBL" id="JAHESE010000059">
    <property type="protein sequence ID" value="MBT1712317.1"/>
    <property type="molecule type" value="Genomic_DNA"/>
</dbReference>
<dbReference type="PANTHER" id="PTHR43065">
    <property type="entry name" value="SENSOR HISTIDINE KINASE"/>
    <property type="match status" value="1"/>
</dbReference>
<evidence type="ECO:0000256" key="6">
    <source>
        <dbReference type="ARBA" id="ARBA00022777"/>
    </source>
</evidence>
<dbReference type="GO" id="GO:0004673">
    <property type="term" value="F:protein histidine kinase activity"/>
    <property type="evidence" value="ECO:0007669"/>
    <property type="project" value="UniProtKB-EC"/>
</dbReference>
<evidence type="ECO:0000256" key="5">
    <source>
        <dbReference type="ARBA" id="ARBA00022741"/>
    </source>
</evidence>
<dbReference type="InterPro" id="IPR005467">
    <property type="entry name" value="His_kinase_dom"/>
</dbReference>